<dbReference type="GO" id="GO:0042973">
    <property type="term" value="F:glucan endo-1,3-beta-D-glucosidase activity"/>
    <property type="evidence" value="ECO:0007669"/>
    <property type="project" value="UniProtKB-EC"/>
</dbReference>
<dbReference type="Pfam" id="PF10287">
    <property type="entry name" value="YJL171C_Tos1_C"/>
    <property type="match status" value="1"/>
</dbReference>
<comment type="caution">
    <text evidence="11">The sequence shown here is derived from an EMBL/GenBank/DDBJ whole genome shotgun (WGS) entry which is preliminary data.</text>
</comment>
<feature type="domain" description="Cell wall protein YJL171C/Tos1 N-terminal" evidence="10">
    <location>
        <begin position="27"/>
        <end position="92"/>
    </location>
</feature>
<dbReference type="AlphaFoldDB" id="A0AAV5S101"/>
<keyword evidence="6" id="KW-0326">Glycosidase</keyword>
<dbReference type="Proteomes" id="UP001377567">
    <property type="component" value="Unassembled WGS sequence"/>
</dbReference>
<gene>
    <name evidence="11" type="ORF">DAKH74_040070</name>
</gene>
<keyword evidence="4 8" id="KW-0732">Signal</keyword>
<evidence type="ECO:0000256" key="6">
    <source>
        <dbReference type="ARBA" id="ARBA00023295"/>
    </source>
</evidence>
<sequence>MKLTTSLAIASTLAITSAASDSASSGKVLFSGVGYDFSYNPLGKIQDSKDQCSCELSDKTVWSTGPNAPFSENLAVHVRGPLKLSKFSFYTSSNFTIGTNSSDNWNRTAYFDNTGDSEVHENVTFLGMVGNDTDCLGKKLSYVGQDGQSVEKQNTAPGRYMQPTSDVEYVLFSNVSCPKSSVKGGCGVYRDDIPAFYGYGGVTKMFLFEFSMPDDVFKSNDTSEFNAPSIWLSSDSLPRVTSKYGLDNNCSCLFQGCGGFEVFSANSSVMYSSIMSLQGVADVNANNAMSALFNNEGNGYFDRPKNVSVTGGIIFDTTGNVATFISDNIKFDGELTASSVNSILAGLEQLGTTKVLEAGTQAAPTSSAKHNAGNVIAPTNGMWLFLSTVFIAAAQYLF</sequence>
<dbReference type="GO" id="GO:0009277">
    <property type="term" value="C:fungal-type cell wall"/>
    <property type="evidence" value="ECO:0007669"/>
    <property type="project" value="TreeGrafter"/>
</dbReference>
<proteinExistence type="inferred from homology"/>
<evidence type="ECO:0000256" key="7">
    <source>
        <dbReference type="ARBA" id="ARBA00023316"/>
    </source>
</evidence>
<dbReference type="PANTHER" id="PTHR31737">
    <property type="entry name" value="PROTEIN TOS1"/>
    <property type="match status" value="1"/>
</dbReference>
<dbReference type="PANTHER" id="PTHR31737:SF3">
    <property type="entry name" value="CELL WALL PROTEIN YJL171C"/>
    <property type="match status" value="1"/>
</dbReference>
<dbReference type="InterPro" id="IPR018805">
    <property type="entry name" value="YJL171C/Tos1_C"/>
</dbReference>
<keyword evidence="12" id="KW-1185">Reference proteome</keyword>
<evidence type="ECO:0000256" key="3">
    <source>
        <dbReference type="ARBA" id="ARBA00012780"/>
    </source>
</evidence>
<evidence type="ECO:0000313" key="11">
    <source>
        <dbReference type="EMBL" id="GMM57391.1"/>
    </source>
</evidence>
<evidence type="ECO:0000256" key="4">
    <source>
        <dbReference type="ARBA" id="ARBA00022729"/>
    </source>
</evidence>
<keyword evidence="7" id="KW-0961">Cell wall biogenesis/degradation</keyword>
<organism evidence="11 12">
    <name type="scientific">Maudiozyma humilis</name>
    <name type="common">Sour dough yeast</name>
    <name type="synonym">Kazachstania humilis</name>
    <dbReference type="NCBI Taxonomy" id="51915"/>
    <lineage>
        <taxon>Eukaryota</taxon>
        <taxon>Fungi</taxon>
        <taxon>Dikarya</taxon>
        <taxon>Ascomycota</taxon>
        <taxon>Saccharomycotina</taxon>
        <taxon>Saccharomycetes</taxon>
        <taxon>Saccharomycetales</taxon>
        <taxon>Saccharomycetaceae</taxon>
        <taxon>Maudiozyma</taxon>
    </lineage>
</organism>
<protein>
    <recommendedName>
        <fullName evidence="3">glucan endo-1,3-beta-D-glucosidase</fullName>
        <ecNumber evidence="3">3.2.1.39</ecNumber>
    </recommendedName>
</protein>
<evidence type="ECO:0000256" key="2">
    <source>
        <dbReference type="ARBA" id="ARBA00006055"/>
    </source>
</evidence>
<dbReference type="EC" id="3.2.1.39" evidence="3"/>
<evidence type="ECO:0000259" key="9">
    <source>
        <dbReference type="Pfam" id="PF10287"/>
    </source>
</evidence>
<dbReference type="InterPro" id="IPR018807">
    <property type="entry name" value="YJL171C/Tos1_N"/>
</dbReference>
<reference evidence="11 12" key="1">
    <citation type="journal article" date="2023" name="Elife">
        <title>Identification of key yeast species and microbe-microbe interactions impacting larval growth of Drosophila in the wild.</title>
        <authorList>
            <person name="Mure A."/>
            <person name="Sugiura Y."/>
            <person name="Maeda R."/>
            <person name="Honda K."/>
            <person name="Sakurai N."/>
            <person name="Takahashi Y."/>
            <person name="Watada M."/>
            <person name="Katoh T."/>
            <person name="Gotoh A."/>
            <person name="Gotoh Y."/>
            <person name="Taniguchi I."/>
            <person name="Nakamura K."/>
            <person name="Hayashi T."/>
            <person name="Katayama T."/>
            <person name="Uemura T."/>
            <person name="Hattori Y."/>
        </authorList>
    </citation>
    <scope>NUCLEOTIDE SEQUENCE [LARGE SCALE GENOMIC DNA]</scope>
    <source>
        <strain evidence="11 12">KH-74</strain>
    </source>
</reference>
<name>A0AAV5S101_MAUHU</name>
<dbReference type="EMBL" id="BTGD01000013">
    <property type="protein sequence ID" value="GMM57391.1"/>
    <property type="molecule type" value="Genomic_DNA"/>
</dbReference>
<keyword evidence="5" id="KW-0378">Hydrolase</keyword>
<comment type="catalytic activity">
    <reaction evidence="1">
        <text>Hydrolysis of (1-&gt;3)-beta-D-glucosidic linkages in (1-&gt;3)-beta-D-glucans.</text>
        <dbReference type="EC" id="3.2.1.39"/>
    </reaction>
</comment>
<evidence type="ECO:0000256" key="8">
    <source>
        <dbReference type="SAM" id="SignalP"/>
    </source>
</evidence>
<feature type="signal peptide" evidence="8">
    <location>
        <begin position="1"/>
        <end position="18"/>
    </location>
</feature>
<evidence type="ECO:0000259" key="10">
    <source>
        <dbReference type="Pfam" id="PF10290"/>
    </source>
</evidence>
<feature type="chain" id="PRO_5043899121" description="glucan endo-1,3-beta-D-glucosidase" evidence="8">
    <location>
        <begin position="19"/>
        <end position="398"/>
    </location>
</feature>
<evidence type="ECO:0000256" key="5">
    <source>
        <dbReference type="ARBA" id="ARBA00022801"/>
    </source>
</evidence>
<evidence type="ECO:0000256" key="1">
    <source>
        <dbReference type="ARBA" id="ARBA00000382"/>
    </source>
</evidence>
<dbReference type="GO" id="GO:0071555">
    <property type="term" value="P:cell wall organization"/>
    <property type="evidence" value="ECO:0007669"/>
    <property type="project" value="UniProtKB-KW"/>
</dbReference>
<accession>A0AAV5S101</accession>
<evidence type="ECO:0000313" key="12">
    <source>
        <dbReference type="Proteomes" id="UP001377567"/>
    </source>
</evidence>
<dbReference type="Pfam" id="PF10290">
    <property type="entry name" value="YJL171C_Tos1_N"/>
    <property type="match status" value="1"/>
</dbReference>
<feature type="domain" description="Cell wall protein YJL171C/Tos1 C-terminal" evidence="9">
    <location>
        <begin position="104"/>
        <end position="342"/>
    </location>
</feature>
<comment type="similarity">
    <text evidence="2">Belongs to the PGA52 family.</text>
</comment>